<organism evidence="6 7">
    <name type="scientific">Vibrio algarum</name>
    <dbReference type="NCBI Taxonomy" id="3020714"/>
    <lineage>
        <taxon>Bacteria</taxon>
        <taxon>Pseudomonadati</taxon>
        <taxon>Pseudomonadota</taxon>
        <taxon>Gammaproteobacteria</taxon>
        <taxon>Vibrionales</taxon>
        <taxon>Vibrionaceae</taxon>
        <taxon>Vibrio</taxon>
    </lineage>
</organism>
<evidence type="ECO:0000256" key="4">
    <source>
        <dbReference type="ARBA" id="ARBA00023014"/>
    </source>
</evidence>
<comment type="caution">
    <text evidence="6">The sequence shown here is derived from an EMBL/GenBank/DDBJ whole genome shotgun (WGS) entry which is preliminary data.</text>
</comment>
<keyword evidence="6" id="KW-0540">Nuclease</keyword>
<dbReference type="GO" id="GO:0004519">
    <property type="term" value="F:endonuclease activity"/>
    <property type="evidence" value="ECO:0007669"/>
    <property type="project" value="UniProtKB-KW"/>
</dbReference>
<keyword evidence="6" id="KW-0255">Endonuclease</keyword>
<keyword evidence="3" id="KW-0408">Iron</keyword>
<dbReference type="InterPro" id="IPR003265">
    <property type="entry name" value="HhH-GPD_domain"/>
</dbReference>
<keyword evidence="7" id="KW-1185">Reference proteome</keyword>
<dbReference type="SMART" id="SM00478">
    <property type="entry name" value="ENDO3c"/>
    <property type="match status" value="1"/>
</dbReference>
<proteinExistence type="predicted"/>
<dbReference type="PANTHER" id="PTHR10359">
    <property type="entry name" value="A/G-SPECIFIC ADENINE GLYCOSYLASE/ENDONUCLEASE III"/>
    <property type="match status" value="1"/>
</dbReference>
<dbReference type="PIRSF" id="PIRSF001435">
    <property type="entry name" value="Nth"/>
    <property type="match status" value="1"/>
</dbReference>
<dbReference type="InterPro" id="IPR011257">
    <property type="entry name" value="DNA_glycosylase"/>
</dbReference>
<name>A0ABT4YWM3_9VIBR</name>
<keyword evidence="2" id="KW-0479">Metal-binding</keyword>
<dbReference type="Proteomes" id="UP001210678">
    <property type="component" value="Unassembled WGS sequence"/>
</dbReference>
<keyword evidence="4" id="KW-0411">Iron-sulfur</keyword>
<feature type="domain" description="HhH-GPD" evidence="5">
    <location>
        <begin position="46"/>
        <end position="201"/>
    </location>
</feature>
<reference evidence="6 7" key="1">
    <citation type="submission" date="2023-01" db="EMBL/GenBank/DDBJ databases">
        <title>Vibrio sp. KJ40-1 sp.nov, isolated from marine algae.</title>
        <authorList>
            <person name="Butt M."/>
            <person name="Kim J.M.J."/>
            <person name="Jeon C.O.C."/>
        </authorList>
    </citation>
    <scope>NUCLEOTIDE SEQUENCE [LARGE SCALE GENOMIC DNA]</scope>
    <source>
        <strain evidence="6 7">KJ40-1</strain>
    </source>
</reference>
<dbReference type="RefSeq" id="WP_272140143.1">
    <property type="nucleotide sequence ID" value="NZ_JAQLOI010000003.1"/>
</dbReference>
<evidence type="ECO:0000256" key="1">
    <source>
        <dbReference type="ARBA" id="ARBA00022485"/>
    </source>
</evidence>
<dbReference type="CDD" id="cd00056">
    <property type="entry name" value="ENDO3c"/>
    <property type="match status" value="1"/>
</dbReference>
<dbReference type="EMBL" id="JAQLOI010000003">
    <property type="protein sequence ID" value="MDB1125956.1"/>
    <property type="molecule type" value="Genomic_DNA"/>
</dbReference>
<dbReference type="SUPFAM" id="SSF48150">
    <property type="entry name" value="DNA-glycosylase"/>
    <property type="match status" value="1"/>
</dbReference>
<dbReference type="InterPro" id="IPR023170">
    <property type="entry name" value="HhH_base_excis_C"/>
</dbReference>
<accession>A0ABT4YWM3</accession>
<keyword evidence="6" id="KW-0378">Hydrolase</keyword>
<evidence type="ECO:0000313" key="6">
    <source>
        <dbReference type="EMBL" id="MDB1125956.1"/>
    </source>
</evidence>
<dbReference type="Pfam" id="PF00730">
    <property type="entry name" value="HhH-GPD"/>
    <property type="match status" value="1"/>
</dbReference>
<sequence length="223" mass="25948">MNKKNPHNTSNNHLINAVFYKLSEYYGDFDWWHKDKPYEVMLGAILVQNTNWNNAEKALKNLGNALDPRCISEMKEEELARIIKPSGYYNQKAKKVKALTAWFEKYHFDINKVRRRDKPTLRAELLEIKGVGNETADAILVYAIRKASFVIDAYTRRIFSRNGLSVPKNYDQFRRMIEIAIPEDNDLYAYYHGLMVDHAQQFCTKTPKCNGCPLEETCLGLTE</sequence>
<evidence type="ECO:0000256" key="2">
    <source>
        <dbReference type="ARBA" id="ARBA00022723"/>
    </source>
</evidence>
<gene>
    <name evidence="6" type="ORF">PGX00_20730</name>
</gene>
<keyword evidence="1" id="KW-0004">4Fe-4S</keyword>
<dbReference type="Gene3D" id="1.10.340.30">
    <property type="entry name" value="Hypothetical protein, domain 2"/>
    <property type="match status" value="1"/>
</dbReference>
<dbReference type="Gene3D" id="1.10.1670.10">
    <property type="entry name" value="Helix-hairpin-Helix base-excision DNA repair enzymes (C-terminal)"/>
    <property type="match status" value="1"/>
</dbReference>
<evidence type="ECO:0000256" key="3">
    <source>
        <dbReference type="ARBA" id="ARBA00023004"/>
    </source>
</evidence>
<evidence type="ECO:0000313" key="7">
    <source>
        <dbReference type="Proteomes" id="UP001210678"/>
    </source>
</evidence>
<protein>
    <submittedName>
        <fullName evidence="6">Endonuclease</fullName>
    </submittedName>
</protein>
<evidence type="ECO:0000259" key="5">
    <source>
        <dbReference type="SMART" id="SM00478"/>
    </source>
</evidence>
<dbReference type="PANTHER" id="PTHR10359:SF19">
    <property type="entry name" value="DNA REPAIR GLYCOSYLASE MJ1434-RELATED"/>
    <property type="match status" value="1"/>
</dbReference>